<dbReference type="EMBL" id="JGYP01000001">
    <property type="protein sequence ID" value="KFI46861.1"/>
    <property type="molecule type" value="Genomic_DNA"/>
</dbReference>
<organism evidence="1 2">
    <name type="scientific">Bifidobacterium bohemicum DSM 22767</name>
    <dbReference type="NCBI Taxonomy" id="1437606"/>
    <lineage>
        <taxon>Bacteria</taxon>
        <taxon>Bacillati</taxon>
        <taxon>Actinomycetota</taxon>
        <taxon>Actinomycetes</taxon>
        <taxon>Bifidobacteriales</taxon>
        <taxon>Bifidobacteriaceae</taxon>
        <taxon>Bifidobacterium</taxon>
    </lineage>
</organism>
<dbReference type="AlphaFoldDB" id="A0A086ZK11"/>
<reference evidence="1 2" key="1">
    <citation type="submission" date="2014-03" db="EMBL/GenBank/DDBJ databases">
        <title>Genomics of Bifidobacteria.</title>
        <authorList>
            <person name="Ventura M."/>
            <person name="Milani C."/>
            <person name="Lugli G.A."/>
        </authorList>
    </citation>
    <scope>NUCLEOTIDE SEQUENCE [LARGE SCALE GENOMIC DNA]</scope>
    <source>
        <strain evidence="1 2">DSM 22767</strain>
    </source>
</reference>
<proteinExistence type="predicted"/>
<protein>
    <submittedName>
        <fullName evidence="1">Uncharacterized protein</fullName>
    </submittedName>
</protein>
<comment type="caution">
    <text evidence="1">The sequence shown here is derived from an EMBL/GenBank/DDBJ whole genome shotgun (WGS) entry which is preliminary data.</text>
</comment>
<accession>A0A086ZK11</accession>
<sequence length="55" mass="6255">MRQETARTPNQAPTSGLNHLLTVTIHFQRLPVVEQQQRVVAAVFFDGFGDDFRTI</sequence>
<evidence type="ECO:0000313" key="1">
    <source>
        <dbReference type="EMBL" id="KFI46861.1"/>
    </source>
</evidence>
<name>A0A086ZK11_9BIFI</name>
<gene>
    <name evidence="1" type="ORF">BBOH_0335</name>
</gene>
<dbReference type="Proteomes" id="UP000029096">
    <property type="component" value="Unassembled WGS sequence"/>
</dbReference>
<keyword evidence="2" id="KW-1185">Reference proteome</keyword>
<evidence type="ECO:0000313" key="2">
    <source>
        <dbReference type="Proteomes" id="UP000029096"/>
    </source>
</evidence>